<evidence type="ECO:0000256" key="4">
    <source>
        <dbReference type="RuleBase" id="RU003744"/>
    </source>
</evidence>
<comment type="caution">
    <text evidence="7">The sequence shown here is derived from an EMBL/GenBank/DDBJ whole genome shotgun (WGS) entry which is preliminary data.</text>
</comment>
<organism evidence="7 8">
    <name type="scientific">Thermogemmatispora tikiterensis</name>
    <dbReference type="NCBI Taxonomy" id="1825093"/>
    <lineage>
        <taxon>Bacteria</taxon>
        <taxon>Bacillati</taxon>
        <taxon>Chloroflexota</taxon>
        <taxon>Ktedonobacteria</taxon>
        <taxon>Thermogemmatisporales</taxon>
        <taxon>Thermogemmatisporaceae</taxon>
        <taxon>Thermogemmatispora</taxon>
    </lineage>
</organism>
<feature type="chain" id="PRO_5016316877" description="Solute-binding protein family 3/N-terminal domain-containing protein" evidence="5">
    <location>
        <begin position="20"/>
        <end position="286"/>
    </location>
</feature>
<sequence length="286" mass="30706">MLRSGILLGIVLIFALALAACGGSSAPASGGGNASNKYGLITPGVLTVGSDTTYPPQEFIDPATNQPRGFDIDLITEIAKRLGLQVHVVTDGFDTIFDDLSARRFDLVISAVTINPDRQKKFDFIPYFNAGESLLVEKGNPLHITSVDQLCGQNVGVQTGTVEQTDLQTASQNCTKAGKPPIHLTVLKDQTEVVQLLANHRVVATYQDSPVTDYYLKQNPGKFEVGGSVVNAAPEGIMFRKGDTALYNAVKGAFDAMRSDGTYKQLIDKWGLTSGAIALMERRTLL</sequence>
<dbReference type="CDD" id="cd01004">
    <property type="entry name" value="PBP2_MidA_like"/>
    <property type="match status" value="1"/>
</dbReference>
<keyword evidence="3 5" id="KW-0732">Signal</keyword>
<protein>
    <recommendedName>
        <fullName evidence="6">Solute-binding protein family 3/N-terminal domain-containing protein</fullName>
    </recommendedName>
</protein>
<evidence type="ECO:0000313" key="7">
    <source>
        <dbReference type="EMBL" id="RAQ96691.1"/>
    </source>
</evidence>
<comment type="similarity">
    <text evidence="2 4">Belongs to the bacterial solute-binding protein 3 family.</text>
</comment>
<dbReference type="PANTHER" id="PTHR35936:SF17">
    <property type="entry name" value="ARGININE-BINDING EXTRACELLULAR PROTEIN ARTP"/>
    <property type="match status" value="1"/>
</dbReference>
<evidence type="ECO:0000256" key="5">
    <source>
        <dbReference type="SAM" id="SignalP"/>
    </source>
</evidence>
<dbReference type="SMART" id="SM00062">
    <property type="entry name" value="PBPb"/>
    <property type="match status" value="1"/>
</dbReference>
<proteinExistence type="inferred from homology"/>
<reference evidence="7 8" key="1">
    <citation type="submission" date="2016-08" db="EMBL/GenBank/DDBJ databases">
        <title>Analysis of Carbohydrate Active Enzymes in Thermogemmatispora T81 Reveals Carbohydrate Degradation Ability.</title>
        <authorList>
            <person name="Tomazini A."/>
            <person name="Lal S."/>
            <person name="Stott M."/>
            <person name="Henrissat B."/>
            <person name="Polikarpov I."/>
            <person name="Sparling R."/>
            <person name="Levin D.B."/>
        </authorList>
    </citation>
    <scope>NUCLEOTIDE SEQUENCE [LARGE SCALE GENOMIC DNA]</scope>
    <source>
        <strain evidence="7 8">T81</strain>
    </source>
</reference>
<dbReference type="Proteomes" id="UP000248706">
    <property type="component" value="Unassembled WGS sequence"/>
</dbReference>
<dbReference type="AlphaFoldDB" id="A0A328VIH1"/>
<dbReference type="InterPro" id="IPR001638">
    <property type="entry name" value="Solute-binding_3/MltF_N"/>
</dbReference>
<dbReference type="PROSITE" id="PS51257">
    <property type="entry name" value="PROKAR_LIPOPROTEIN"/>
    <property type="match status" value="1"/>
</dbReference>
<feature type="signal peptide" evidence="5">
    <location>
        <begin position="1"/>
        <end position="19"/>
    </location>
</feature>
<dbReference type="EMBL" id="MCIF01000002">
    <property type="protein sequence ID" value="RAQ96691.1"/>
    <property type="molecule type" value="Genomic_DNA"/>
</dbReference>
<evidence type="ECO:0000313" key="8">
    <source>
        <dbReference type="Proteomes" id="UP000248706"/>
    </source>
</evidence>
<dbReference type="GO" id="GO:0030313">
    <property type="term" value="C:cell envelope"/>
    <property type="evidence" value="ECO:0007669"/>
    <property type="project" value="UniProtKB-SubCell"/>
</dbReference>
<dbReference type="PANTHER" id="PTHR35936">
    <property type="entry name" value="MEMBRANE-BOUND LYTIC MUREIN TRANSGLYCOSYLASE F"/>
    <property type="match status" value="1"/>
</dbReference>
<evidence type="ECO:0000256" key="3">
    <source>
        <dbReference type="ARBA" id="ARBA00022729"/>
    </source>
</evidence>
<evidence type="ECO:0000256" key="2">
    <source>
        <dbReference type="ARBA" id="ARBA00010333"/>
    </source>
</evidence>
<gene>
    <name evidence="7" type="ORF">A4R35_14195</name>
</gene>
<feature type="domain" description="Solute-binding protein family 3/N-terminal" evidence="6">
    <location>
        <begin position="45"/>
        <end position="274"/>
    </location>
</feature>
<dbReference type="RefSeq" id="WP_223258341.1">
    <property type="nucleotide sequence ID" value="NZ_MCIF01000002.1"/>
</dbReference>
<dbReference type="InterPro" id="IPR018313">
    <property type="entry name" value="SBP_3_CS"/>
</dbReference>
<evidence type="ECO:0000256" key="1">
    <source>
        <dbReference type="ARBA" id="ARBA00004196"/>
    </source>
</evidence>
<dbReference type="SUPFAM" id="SSF53850">
    <property type="entry name" value="Periplasmic binding protein-like II"/>
    <property type="match status" value="1"/>
</dbReference>
<evidence type="ECO:0000259" key="6">
    <source>
        <dbReference type="SMART" id="SM00062"/>
    </source>
</evidence>
<comment type="subcellular location">
    <subcellularLocation>
        <location evidence="1">Cell envelope</location>
    </subcellularLocation>
</comment>
<dbReference type="Gene3D" id="3.40.190.10">
    <property type="entry name" value="Periplasmic binding protein-like II"/>
    <property type="match status" value="2"/>
</dbReference>
<accession>A0A328VIH1</accession>
<dbReference type="Pfam" id="PF00497">
    <property type="entry name" value="SBP_bac_3"/>
    <property type="match status" value="1"/>
</dbReference>
<name>A0A328VIH1_9CHLR</name>
<dbReference type="PROSITE" id="PS01039">
    <property type="entry name" value="SBP_BACTERIAL_3"/>
    <property type="match status" value="1"/>
</dbReference>
<keyword evidence="8" id="KW-1185">Reference proteome</keyword>